<comment type="caution">
    <text evidence="1">The sequence shown here is derived from an EMBL/GenBank/DDBJ whole genome shotgun (WGS) entry which is preliminary data.</text>
</comment>
<name>A0A9D4K8J6_DREPO</name>
<accession>A0A9D4K8J6</accession>
<gene>
    <name evidence="1" type="ORF">DPMN_108461</name>
</gene>
<reference evidence="1" key="2">
    <citation type="submission" date="2020-11" db="EMBL/GenBank/DDBJ databases">
        <authorList>
            <person name="McCartney M.A."/>
            <person name="Auch B."/>
            <person name="Kono T."/>
            <person name="Mallez S."/>
            <person name="Becker A."/>
            <person name="Gohl D.M."/>
            <person name="Silverstein K.A.T."/>
            <person name="Koren S."/>
            <person name="Bechman K.B."/>
            <person name="Herman A."/>
            <person name="Abrahante J.E."/>
            <person name="Garbe J."/>
        </authorList>
    </citation>
    <scope>NUCLEOTIDE SEQUENCE</scope>
    <source>
        <strain evidence="1">Duluth1</strain>
        <tissue evidence="1">Whole animal</tissue>
    </source>
</reference>
<proteinExistence type="predicted"/>
<dbReference type="AlphaFoldDB" id="A0A9D4K8J6"/>
<evidence type="ECO:0000313" key="2">
    <source>
        <dbReference type="Proteomes" id="UP000828390"/>
    </source>
</evidence>
<protein>
    <submittedName>
        <fullName evidence="1">Uncharacterized protein</fullName>
    </submittedName>
</protein>
<dbReference type="Proteomes" id="UP000828390">
    <property type="component" value="Unassembled WGS sequence"/>
</dbReference>
<organism evidence="1 2">
    <name type="scientific">Dreissena polymorpha</name>
    <name type="common">Zebra mussel</name>
    <name type="synonym">Mytilus polymorpha</name>
    <dbReference type="NCBI Taxonomy" id="45954"/>
    <lineage>
        <taxon>Eukaryota</taxon>
        <taxon>Metazoa</taxon>
        <taxon>Spiralia</taxon>
        <taxon>Lophotrochozoa</taxon>
        <taxon>Mollusca</taxon>
        <taxon>Bivalvia</taxon>
        <taxon>Autobranchia</taxon>
        <taxon>Heteroconchia</taxon>
        <taxon>Euheterodonta</taxon>
        <taxon>Imparidentia</taxon>
        <taxon>Neoheterodontei</taxon>
        <taxon>Myida</taxon>
        <taxon>Dreissenoidea</taxon>
        <taxon>Dreissenidae</taxon>
        <taxon>Dreissena</taxon>
    </lineage>
</organism>
<evidence type="ECO:0000313" key="1">
    <source>
        <dbReference type="EMBL" id="KAH3835117.1"/>
    </source>
</evidence>
<keyword evidence="2" id="KW-1185">Reference proteome</keyword>
<dbReference type="EMBL" id="JAIWYP010000004">
    <property type="protein sequence ID" value="KAH3835117.1"/>
    <property type="molecule type" value="Genomic_DNA"/>
</dbReference>
<reference evidence="1" key="1">
    <citation type="journal article" date="2019" name="bioRxiv">
        <title>The Genome of the Zebra Mussel, Dreissena polymorpha: A Resource for Invasive Species Research.</title>
        <authorList>
            <person name="McCartney M.A."/>
            <person name="Auch B."/>
            <person name="Kono T."/>
            <person name="Mallez S."/>
            <person name="Zhang Y."/>
            <person name="Obille A."/>
            <person name="Becker A."/>
            <person name="Abrahante J.E."/>
            <person name="Garbe J."/>
            <person name="Badalamenti J.P."/>
            <person name="Herman A."/>
            <person name="Mangelson H."/>
            <person name="Liachko I."/>
            <person name="Sullivan S."/>
            <person name="Sone E.D."/>
            <person name="Koren S."/>
            <person name="Silverstein K.A.T."/>
            <person name="Beckman K.B."/>
            <person name="Gohl D.M."/>
        </authorList>
    </citation>
    <scope>NUCLEOTIDE SEQUENCE</scope>
    <source>
        <strain evidence="1">Duluth1</strain>
        <tissue evidence="1">Whole animal</tissue>
    </source>
</reference>
<sequence length="54" mass="6256">MSYKWIMREKKKLATLASQKDGRWNTASVCYNTNTHQIIVGLLNNSEIIVMDLQ</sequence>